<evidence type="ECO:0000256" key="3">
    <source>
        <dbReference type="ARBA" id="ARBA00022692"/>
    </source>
</evidence>
<feature type="transmembrane region" description="Helical" evidence="6">
    <location>
        <begin position="73"/>
        <end position="90"/>
    </location>
</feature>
<dbReference type="InterPro" id="IPR022301">
    <property type="entry name" value="Integral_membrane_YjbE"/>
</dbReference>
<keyword evidence="4 6" id="KW-1133">Transmembrane helix</keyword>
<keyword evidence="8" id="KW-1185">Reference proteome</keyword>
<evidence type="ECO:0000256" key="1">
    <source>
        <dbReference type="ARBA" id="ARBA00004141"/>
    </source>
</evidence>
<comment type="caution">
    <text evidence="7">The sequence shown here is derived from an EMBL/GenBank/DDBJ whole genome shotgun (WGS) entry which is preliminary data.</text>
</comment>
<dbReference type="PANTHER" id="PTHR30238">
    <property type="entry name" value="MEMBRANE BOUND PREDICTED REDOX MODULATOR"/>
    <property type="match status" value="1"/>
</dbReference>
<dbReference type="InterPro" id="IPR005496">
    <property type="entry name" value="Integral_membrane_TerC"/>
</dbReference>
<proteinExistence type="inferred from homology"/>
<comment type="similarity">
    <text evidence="2">Belongs to the TerC family.</text>
</comment>
<dbReference type="RefSeq" id="WP_379288539.1">
    <property type="nucleotide sequence ID" value="NZ_JBHTIU010000039.1"/>
</dbReference>
<dbReference type="NCBIfam" id="TIGR03717">
    <property type="entry name" value="R_switched_YjbE"/>
    <property type="match status" value="1"/>
</dbReference>
<feature type="transmembrane region" description="Helical" evidence="6">
    <location>
        <begin position="102"/>
        <end position="127"/>
    </location>
</feature>
<gene>
    <name evidence="7" type="ORF">ACFQ03_12885</name>
</gene>
<dbReference type="EMBL" id="JBHTIU010000039">
    <property type="protein sequence ID" value="MFD0870049.1"/>
    <property type="molecule type" value="Genomic_DNA"/>
</dbReference>
<dbReference type="Pfam" id="PF03741">
    <property type="entry name" value="TerC"/>
    <property type="match status" value="1"/>
</dbReference>
<reference evidence="8" key="1">
    <citation type="journal article" date="2019" name="Int. J. Syst. Evol. Microbiol.">
        <title>The Global Catalogue of Microorganisms (GCM) 10K type strain sequencing project: providing services to taxonomists for standard genome sequencing and annotation.</title>
        <authorList>
            <consortium name="The Broad Institute Genomics Platform"/>
            <consortium name="The Broad Institute Genome Sequencing Center for Infectious Disease"/>
            <person name="Wu L."/>
            <person name="Ma J."/>
        </authorList>
    </citation>
    <scope>NUCLEOTIDE SEQUENCE [LARGE SCALE GENOMIC DNA]</scope>
    <source>
        <strain evidence="8">CCUG 57263</strain>
    </source>
</reference>
<feature type="transmembrane region" description="Helical" evidence="6">
    <location>
        <begin position="133"/>
        <end position="154"/>
    </location>
</feature>
<evidence type="ECO:0000313" key="8">
    <source>
        <dbReference type="Proteomes" id="UP001597120"/>
    </source>
</evidence>
<feature type="transmembrane region" description="Helical" evidence="6">
    <location>
        <begin position="6"/>
        <end position="33"/>
    </location>
</feature>
<keyword evidence="3 6" id="KW-0812">Transmembrane</keyword>
<accession>A0ABW3DCS6</accession>
<evidence type="ECO:0000256" key="6">
    <source>
        <dbReference type="SAM" id="Phobius"/>
    </source>
</evidence>
<evidence type="ECO:0000256" key="4">
    <source>
        <dbReference type="ARBA" id="ARBA00022989"/>
    </source>
</evidence>
<feature type="transmembrane region" description="Helical" evidence="6">
    <location>
        <begin position="161"/>
        <end position="180"/>
    </location>
</feature>
<evidence type="ECO:0000256" key="2">
    <source>
        <dbReference type="ARBA" id="ARBA00007511"/>
    </source>
</evidence>
<protein>
    <submittedName>
        <fullName evidence="7">TerC family protein</fullName>
    </submittedName>
</protein>
<name>A0ABW3DCS6_9BACL</name>
<dbReference type="PANTHER" id="PTHR30238:SF4">
    <property type="entry name" value="SLL1022 PROTEIN"/>
    <property type="match status" value="1"/>
</dbReference>
<feature type="transmembrane region" description="Helical" evidence="6">
    <location>
        <begin position="45"/>
        <end position="67"/>
    </location>
</feature>
<evidence type="ECO:0000256" key="5">
    <source>
        <dbReference type="ARBA" id="ARBA00023136"/>
    </source>
</evidence>
<organism evidence="7 8">
    <name type="scientific">Paenibacillus residui</name>
    <dbReference type="NCBI Taxonomy" id="629724"/>
    <lineage>
        <taxon>Bacteria</taxon>
        <taxon>Bacillati</taxon>
        <taxon>Bacillota</taxon>
        <taxon>Bacilli</taxon>
        <taxon>Bacillales</taxon>
        <taxon>Paenibacillaceae</taxon>
        <taxon>Paenibacillus</taxon>
    </lineage>
</organism>
<sequence length="227" mass="24474">MDIFSVTFLLALVNIIIIDLVLAGDNAIVIGLAARNVPKEMQKKVIIIGTIGAVVIRAAATLAVTWLLKFPGLLLVGGVLLVWIAYKLLVDNKSHEMQAKPSVWGAISTILIADVLMGLDNVLAIAGAAHGNYVLVIIGLLISVPIMIWGSTLFLKWMSRFPWIIYIGSGVLAFTAAKMITDEPFVHNLLFVSPIAKWAFVIVVIVAVLLLGLRKNRMQSTPSPAGQ</sequence>
<keyword evidence="5 6" id="KW-0472">Membrane</keyword>
<feature type="transmembrane region" description="Helical" evidence="6">
    <location>
        <begin position="195"/>
        <end position="213"/>
    </location>
</feature>
<dbReference type="Proteomes" id="UP001597120">
    <property type="component" value="Unassembled WGS sequence"/>
</dbReference>
<evidence type="ECO:0000313" key="7">
    <source>
        <dbReference type="EMBL" id="MFD0870049.1"/>
    </source>
</evidence>
<comment type="subcellular location">
    <subcellularLocation>
        <location evidence="1">Membrane</location>
        <topology evidence="1">Multi-pass membrane protein</topology>
    </subcellularLocation>
</comment>